<proteinExistence type="predicted"/>
<sequence length="36" mass="4109">MIFVIGVIWWIASCFKSKPKGLVIKGHSHTTIEPKR</sequence>
<dbReference type="EMBL" id="AANZ01000014">
    <property type="protein sequence ID" value="EAQ79317.1"/>
    <property type="molecule type" value="Genomic_DNA"/>
</dbReference>
<dbReference type="HOGENOM" id="CLU_3354859_0_0_0"/>
<dbReference type="Proteomes" id="UP000004358">
    <property type="component" value="Unassembled WGS sequence"/>
</dbReference>
<dbReference type="AlphaFoldDB" id="A3ZVH1"/>
<name>A3ZVH1_9BACT</name>
<comment type="caution">
    <text evidence="1">The sequence shown here is derived from an EMBL/GenBank/DDBJ whole genome shotgun (WGS) entry which is preliminary data.</text>
</comment>
<evidence type="ECO:0000313" key="2">
    <source>
        <dbReference type="Proteomes" id="UP000004358"/>
    </source>
</evidence>
<evidence type="ECO:0000313" key="1">
    <source>
        <dbReference type="EMBL" id="EAQ79317.1"/>
    </source>
</evidence>
<accession>A3ZVH1</accession>
<gene>
    <name evidence="1" type="ORF">DSM3645_02538</name>
</gene>
<reference evidence="1 2" key="1">
    <citation type="submission" date="2006-02" db="EMBL/GenBank/DDBJ databases">
        <authorList>
            <person name="Amann R."/>
            <person name="Ferriera S."/>
            <person name="Johnson J."/>
            <person name="Kravitz S."/>
            <person name="Halpern A."/>
            <person name="Remington K."/>
            <person name="Beeson K."/>
            <person name="Tran B."/>
            <person name="Rogers Y.-H."/>
            <person name="Friedman R."/>
            <person name="Venter J.C."/>
        </authorList>
    </citation>
    <scope>NUCLEOTIDE SEQUENCE [LARGE SCALE GENOMIC DNA]</scope>
    <source>
        <strain evidence="1 2">DSM 3645</strain>
    </source>
</reference>
<protein>
    <submittedName>
        <fullName evidence="1">Uncharacterized protein</fullName>
    </submittedName>
</protein>
<organism evidence="1 2">
    <name type="scientific">Blastopirellula marina DSM 3645</name>
    <dbReference type="NCBI Taxonomy" id="314230"/>
    <lineage>
        <taxon>Bacteria</taxon>
        <taxon>Pseudomonadati</taxon>
        <taxon>Planctomycetota</taxon>
        <taxon>Planctomycetia</taxon>
        <taxon>Pirellulales</taxon>
        <taxon>Pirellulaceae</taxon>
        <taxon>Blastopirellula</taxon>
    </lineage>
</organism>